<dbReference type="Gene3D" id="1.10.260.40">
    <property type="entry name" value="lambda repressor-like DNA-binding domains"/>
    <property type="match status" value="1"/>
</dbReference>
<gene>
    <name evidence="2" type="ORF">E3U55_08795</name>
</gene>
<comment type="caution">
    <text evidence="2">The sequence shown here is derived from an EMBL/GenBank/DDBJ whole genome shotgun (WGS) entry which is preliminary data.</text>
</comment>
<dbReference type="PROSITE" id="PS50943">
    <property type="entry name" value="HTH_CROC1"/>
    <property type="match status" value="1"/>
</dbReference>
<sequence length="53" mass="5919">MGKKIKNIRNNKGLTQQALAESLGLRRTSVTNIEKALCSRFILFVRSIISVSN</sequence>
<evidence type="ECO:0000313" key="3">
    <source>
        <dbReference type="Proteomes" id="UP000297975"/>
    </source>
</evidence>
<dbReference type="AlphaFoldDB" id="A0A4Y8IMN9"/>
<reference evidence="2 3" key="1">
    <citation type="submission" date="2019-03" db="EMBL/GenBank/DDBJ databases">
        <authorList>
            <person name="He R.-H."/>
        </authorList>
    </citation>
    <scope>NUCLEOTIDE SEQUENCE [LARGE SCALE GENOMIC DNA]</scope>
    <source>
        <strain evidence="3">SH 714</strain>
    </source>
</reference>
<proteinExistence type="predicted"/>
<dbReference type="InterPro" id="IPR010982">
    <property type="entry name" value="Lambda_DNA-bd_dom_sf"/>
</dbReference>
<protein>
    <submittedName>
        <fullName evidence="2">XRE family transcriptional regulator</fullName>
    </submittedName>
</protein>
<evidence type="ECO:0000313" key="2">
    <source>
        <dbReference type="EMBL" id="TFB21488.1"/>
    </source>
</evidence>
<accession>A0A4Y8IMN9</accession>
<dbReference type="SUPFAM" id="SSF47413">
    <property type="entry name" value="lambda repressor-like DNA-binding domains"/>
    <property type="match status" value="1"/>
</dbReference>
<dbReference type="CDD" id="cd00093">
    <property type="entry name" value="HTH_XRE"/>
    <property type="match status" value="1"/>
</dbReference>
<evidence type="ECO:0000259" key="1">
    <source>
        <dbReference type="PROSITE" id="PS50943"/>
    </source>
</evidence>
<dbReference type="Proteomes" id="UP000297975">
    <property type="component" value="Unassembled WGS sequence"/>
</dbReference>
<dbReference type="InterPro" id="IPR001387">
    <property type="entry name" value="Cro/C1-type_HTH"/>
</dbReference>
<feature type="domain" description="HTH cro/C1-type" evidence="1">
    <location>
        <begin position="5"/>
        <end position="35"/>
    </location>
</feature>
<keyword evidence="3" id="KW-1185">Reference proteome</keyword>
<dbReference type="Pfam" id="PF12844">
    <property type="entry name" value="HTH_19"/>
    <property type="match status" value="1"/>
</dbReference>
<name>A0A4Y8IMN9_9BACI</name>
<dbReference type="GO" id="GO:0003677">
    <property type="term" value="F:DNA binding"/>
    <property type="evidence" value="ECO:0007669"/>
    <property type="project" value="InterPro"/>
</dbReference>
<organism evidence="2 3">
    <name type="scientific">Filobacillus milosensis</name>
    <dbReference type="NCBI Taxonomy" id="94137"/>
    <lineage>
        <taxon>Bacteria</taxon>
        <taxon>Bacillati</taxon>
        <taxon>Bacillota</taxon>
        <taxon>Bacilli</taxon>
        <taxon>Bacillales</taxon>
        <taxon>Bacillaceae</taxon>
        <taxon>Filobacillus</taxon>
    </lineage>
</organism>
<dbReference type="EMBL" id="SOPW01000008">
    <property type="protein sequence ID" value="TFB21488.1"/>
    <property type="molecule type" value="Genomic_DNA"/>
</dbReference>